<evidence type="ECO:0000313" key="1">
    <source>
        <dbReference type="EMBL" id="KAI0036360.1"/>
    </source>
</evidence>
<evidence type="ECO:0000313" key="2">
    <source>
        <dbReference type="Proteomes" id="UP000814128"/>
    </source>
</evidence>
<dbReference type="EMBL" id="MU273472">
    <property type="protein sequence ID" value="KAI0036360.1"/>
    <property type="molecule type" value="Genomic_DNA"/>
</dbReference>
<sequence>DNAHWSSSSNQNSTCTVRPASAEDVATILRMLAPTSIPFAVKGGGHAMNVGFSSTEGVQVAMSAISDIVLNTSTSTVEVGAGCIWDDVYAALDGTGYNVVGGRIAGVGVAGFSLGGDRVTGYSYKSSQYGLTVDNIVAYELVLPNGTITTVTEEDEDLFFGLRGGFNNFGIVTKFTYKAHPQTEIWGGYLTITENYLDSVVEAIAKFSEKVTDTKAAFLPSYGSVNGTISATLILFYDAPSPPDGIFDDVLAIPASFSDIKTRSYVDLLSSIPSGSNGPRGAFQHAQVAAISPAVLNAMKDMTSELSRPLWHDHGVTYLYFFVEPFTASLFKYGSDSAWPPDRSRLLLPINVDLSWESEDEDEYIFGLIKTLAANLTATADAEGQNVAGAPVYPNYMLGDTPVERIYSDNLLRLREIRAAVDPEGVMSLAGGFKF</sequence>
<reference evidence="1" key="2">
    <citation type="journal article" date="2022" name="New Phytol.">
        <title>Evolutionary transition to the ectomycorrhizal habit in the genomes of a hyperdiverse lineage of mushroom-forming fungi.</title>
        <authorList>
            <person name="Looney B."/>
            <person name="Miyauchi S."/>
            <person name="Morin E."/>
            <person name="Drula E."/>
            <person name="Courty P.E."/>
            <person name="Kohler A."/>
            <person name="Kuo A."/>
            <person name="LaButti K."/>
            <person name="Pangilinan J."/>
            <person name="Lipzen A."/>
            <person name="Riley R."/>
            <person name="Andreopoulos W."/>
            <person name="He G."/>
            <person name="Johnson J."/>
            <person name="Nolan M."/>
            <person name="Tritt A."/>
            <person name="Barry K.W."/>
            <person name="Grigoriev I.V."/>
            <person name="Nagy L.G."/>
            <person name="Hibbett D."/>
            <person name="Henrissat B."/>
            <person name="Matheny P.B."/>
            <person name="Labbe J."/>
            <person name="Martin F.M."/>
        </authorList>
    </citation>
    <scope>NUCLEOTIDE SEQUENCE</scope>
    <source>
        <strain evidence="1">EC-137</strain>
    </source>
</reference>
<protein>
    <submittedName>
        <fullName evidence="1">Uncharacterized protein</fullName>
    </submittedName>
</protein>
<name>A0ACB8QXT0_9AGAM</name>
<reference evidence="1" key="1">
    <citation type="submission" date="2021-02" db="EMBL/GenBank/DDBJ databases">
        <authorList>
            <consortium name="DOE Joint Genome Institute"/>
            <person name="Ahrendt S."/>
            <person name="Looney B.P."/>
            <person name="Miyauchi S."/>
            <person name="Morin E."/>
            <person name="Drula E."/>
            <person name="Courty P.E."/>
            <person name="Chicoki N."/>
            <person name="Fauchery L."/>
            <person name="Kohler A."/>
            <person name="Kuo A."/>
            <person name="Labutti K."/>
            <person name="Pangilinan J."/>
            <person name="Lipzen A."/>
            <person name="Riley R."/>
            <person name="Andreopoulos W."/>
            <person name="He G."/>
            <person name="Johnson J."/>
            <person name="Barry K.W."/>
            <person name="Grigoriev I.V."/>
            <person name="Nagy L."/>
            <person name="Hibbett D."/>
            <person name="Henrissat B."/>
            <person name="Matheny P.B."/>
            <person name="Labbe J."/>
            <person name="Martin F."/>
        </authorList>
    </citation>
    <scope>NUCLEOTIDE SEQUENCE</scope>
    <source>
        <strain evidence="1">EC-137</strain>
    </source>
</reference>
<dbReference type="Proteomes" id="UP000814128">
    <property type="component" value="Unassembled WGS sequence"/>
</dbReference>
<comment type="caution">
    <text evidence="1">The sequence shown here is derived from an EMBL/GenBank/DDBJ whole genome shotgun (WGS) entry which is preliminary data.</text>
</comment>
<feature type="non-terminal residue" evidence="1">
    <location>
        <position position="1"/>
    </location>
</feature>
<proteinExistence type="predicted"/>
<organism evidence="1 2">
    <name type="scientific">Vararia minispora EC-137</name>
    <dbReference type="NCBI Taxonomy" id="1314806"/>
    <lineage>
        <taxon>Eukaryota</taxon>
        <taxon>Fungi</taxon>
        <taxon>Dikarya</taxon>
        <taxon>Basidiomycota</taxon>
        <taxon>Agaricomycotina</taxon>
        <taxon>Agaricomycetes</taxon>
        <taxon>Russulales</taxon>
        <taxon>Lachnocladiaceae</taxon>
        <taxon>Vararia</taxon>
    </lineage>
</organism>
<accession>A0ACB8QXT0</accession>
<gene>
    <name evidence="1" type="ORF">K488DRAFT_41272</name>
</gene>
<keyword evidence="2" id="KW-1185">Reference proteome</keyword>